<name>A0A7V4TZW4_CALAY</name>
<protein>
    <submittedName>
        <fullName evidence="2">Nucleotidyltransferase</fullName>
    </submittedName>
</protein>
<dbReference type="Pfam" id="PF00483">
    <property type="entry name" value="NTP_transferase"/>
    <property type="match status" value="1"/>
</dbReference>
<feature type="domain" description="Nucleotidyl transferase" evidence="1">
    <location>
        <begin position="6"/>
        <end position="188"/>
    </location>
</feature>
<dbReference type="Gene3D" id="3.90.550.10">
    <property type="entry name" value="Spore Coat Polysaccharide Biosynthesis Protein SpsA, Chain A"/>
    <property type="match status" value="1"/>
</dbReference>
<gene>
    <name evidence="2" type="ORF">ENK44_07120</name>
</gene>
<proteinExistence type="predicted"/>
<evidence type="ECO:0000259" key="1">
    <source>
        <dbReference type="Pfam" id="PF00483"/>
    </source>
</evidence>
<dbReference type="InterPro" id="IPR005835">
    <property type="entry name" value="NTP_transferase_dom"/>
</dbReference>
<dbReference type="EMBL" id="DRQG01000067">
    <property type="protein sequence ID" value="HGY55451.1"/>
    <property type="molecule type" value="Genomic_DNA"/>
</dbReference>
<reference evidence="2" key="1">
    <citation type="journal article" date="2020" name="mSystems">
        <title>Genome- and Community-Level Interaction Insights into Carbon Utilization and Element Cycling Functions of Hydrothermarchaeota in Hydrothermal Sediment.</title>
        <authorList>
            <person name="Zhou Z."/>
            <person name="Liu Y."/>
            <person name="Xu W."/>
            <person name="Pan J."/>
            <person name="Luo Z.H."/>
            <person name="Li M."/>
        </authorList>
    </citation>
    <scope>NUCLEOTIDE SEQUENCE [LARGE SCALE GENOMIC DNA]</scope>
    <source>
        <strain evidence="2">HyVt-577</strain>
    </source>
</reference>
<organism evidence="2">
    <name type="scientific">Caldithrix abyssi</name>
    <dbReference type="NCBI Taxonomy" id="187145"/>
    <lineage>
        <taxon>Bacteria</taxon>
        <taxon>Pseudomonadati</taxon>
        <taxon>Calditrichota</taxon>
        <taxon>Calditrichia</taxon>
        <taxon>Calditrichales</taxon>
        <taxon>Calditrichaceae</taxon>
        <taxon>Caldithrix</taxon>
    </lineage>
</organism>
<dbReference type="SUPFAM" id="SSF53448">
    <property type="entry name" value="Nucleotide-diphospho-sugar transferases"/>
    <property type="match status" value="1"/>
</dbReference>
<accession>A0A7V4TZW4</accession>
<dbReference type="InterPro" id="IPR029044">
    <property type="entry name" value="Nucleotide-diphossugar_trans"/>
</dbReference>
<comment type="caution">
    <text evidence="2">The sequence shown here is derived from an EMBL/GenBank/DDBJ whole genome shotgun (WGS) entry which is preliminary data.</text>
</comment>
<dbReference type="AlphaFoldDB" id="A0A7V4TZW4"/>
<evidence type="ECO:0000313" key="2">
    <source>
        <dbReference type="EMBL" id="HGY55451.1"/>
    </source>
</evidence>
<sequence length="301" mass="34161">MKPTLLVLAAGMGSRYGGLKQMDQFGPSGETIIDYSIYDARRCGFEKVVFIIRRDMEEDFKRNMVAKYEDKIEVHLAFQELNDIPAGFKVPAERKKPWGTAHAIWVAHRAVKEPFAVINADDFYGKGSYQILYDFLSEKDNEALEYCIIGYQLSKTLSEHGHVSRGVCQTDDEGFLQSIVERTKIYKTDGGAQYEDENGALHSIDGNTPVSMNMMGFSPSIFGYLEKYFYDFLKEHGNDPKAEYLLPTVIDRLIREGVARVKVLPTNESWFGVTYKEDKPVVIEKIGQLVTDGMYPSPLWG</sequence>
<dbReference type="Proteomes" id="UP000885779">
    <property type="component" value="Unassembled WGS sequence"/>
</dbReference>